<feature type="compositionally biased region" description="Low complexity" evidence="1">
    <location>
        <begin position="109"/>
        <end position="121"/>
    </location>
</feature>
<protein>
    <recommendedName>
        <fullName evidence="4">DUF4177 domain-containing protein</fullName>
    </recommendedName>
</protein>
<organism evidence="2 3">
    <name type="scientific">Falsiruegeria mediterranea M17</name>
    <dbReference type="NCBI Taxonomy" id="1200281"/>
    <lineage>
        <taxon>Bacteria</taxon>
        <taxon>Pseudomonadati</taxon>
        <taxon>Pseudomonadota</taxon>
        <taxon>Alphaproteobacteria</taxon>
        <taxon>Rhodobacterales</taxon>
        <taxon>Roseobacteraceae</taxon>
        <taxon>Falsiruegeria</taxon>
    </lineage>
</organism>
<evidence type="ECO:0000313" key="2">
    <source>
        <dbReference type="EMBL" id="SPJ27363.1"/>
    </source>
</evidence>
<dbReference type="Proteomes" id="UP000244898">
    <property type="component" value="Unassembled WGS sequence"/>
</dbReference>
<evidence type="ECO:0008006" key="4">
    <source>
        <dbReference type="Google" id="ProtNLM"/>
    </source>
</evidence>
<proteinExistence type="predicted"/>
<reference evidence="3" key="1">
    <citation type="submission" date="2018-03" db="EMBL/GenBank/DDBJ databases">
        <authorList>
            <person name="Rodrigo-Torres L."/>
            <person name="Arahal R. D."/>
            <person name="Lucena T."/>
        </authorList>
    </citation>
    <scope>NUCLEOTIDE SEQUENCE [LARGE SCALE GENOMIC DNA]</scope>
    <source>
        <strain evidence="3">CECT 7615</strain>
    </source>
</reference>
<dbReference type="RefSeq" id="WP_108785661.1">
    <property type="nucleotide sequence ID" value="NZ_ONZG01000002.1"/>
</dbReference>
<feature type="region of interest" description="Disordered" evidence="1">
    <location>
        <begin position="90"/>
        <end position="174"/>
    </location>
</feature>
<accession>A0A2R8C4U9</accession>
<feature type="compositionally biased region" description="Basic and acidic residues" evidence="1">
    <location>
        <begin position="153"/>
        <end position="162"/>
    </location>
</feature>
<dbReference type="AlphaFoldDB" id="A0A2R8C4U9"/>
<gene>
    <name evidence="2" type="ORF">TRM7615_00847</name>
</gene>
<dbReference type="EMBL" id="ONZG01000002">
    <property type="protein sequence ID" value="SPJ27363.1"/>
    <property type="molecule type" value="Genomic_DNA"/>
</dbReference>
<dbReference type="OrthoDB" id="7658888at2"/>
<sequence length="174" mass="18897">MHRYEYKVVPAPSKGTKAKGVKTPEGRFALTVEQLLNQMGADGWEFQRAELLPSDERSGLTGSVQNWRNMLVFRRVLGSDDTIEDIVADATTTEDDMAATPVPDPKSEPAPIAAPAPISAEVNDPPMASGAERMLKDNGVEELSDVSGMTEALKARAERQADEEAEPDETAKRD</sequence>
<name>A0A2R8C4U9_9RHOB</name>
<evidence type="ECO:0000313" key="3">
    <source>
        <dbReference type="Proteomes" id="UP000244898"/>
    </source>
</evidence>
<keyword evidence="3" id="KW-1185">Reference proteome</keyword>
<evidence type="ECO:0000256" key="1">
    <source>
        <dbReference type="SAM" id="MobiDB-lite"/>
    </source>
</evidence>